<dbReference type="Gene3D" id="1.20.1250.20">
    <property type="entry name" value="MFS general substrate transporter like domains"/>
    <property type="match status" value="1"/>
</dbReference>
<dbReference type="EMBL" id="CP073720">
    <property type="protein sequence ID" value="UWP79939.1"/>
    <property type="molecule type" value="Genomic_DNA"/>
</dbReference>
<feature type="transmembrane region" description="Helical" evidence="8">
    <location>
        <begin position="217"/>
        <end position="235"/>
    </location>
</feature>
<evidence type="ECO:0000256" key="3">
    <source>
        <dbReference type="ARBA" id="ARBA00022475"/>
    </source>
</evidence>
<dbReference type="Proteomes" id="UP001059617">
    <property type="component" value="Chromosome"/>
</dbReference>
<name>A0ABY5VS72_9ACTN</name>
<evidence type="ECO:0000256" key="5">
    <source>
        <dbReference type="ARBA" id="ARBA00022989"/>
    </source>
</evidence>
<dbReference type="InterPro" id="IPR036259">
    <property type="entry name" value="MFS_trans_sf"/>
</dbReference>
<evidence type="ECO:0000256" key="4">
    <source>
        <dbReference type="ARBA" id="ARBA00022692"/>
    </source>
</evidence>
<evidence type="ECO:0000256" key="7">
    <source>
        <dbReference type="SAM" id="MobiDB-lite"/>
    </source>
</evidence>
<keyword evidence="5 8" id="KW-1133">Transmembrane helix</keyword>
<evidence type="ECO:0000256" key="1">
    <source>
        <dbReference type="ARBA" id="ARBA00004651"/>
    </source>
</evidence>
<evidence type="ECO:0000256" key="8">
    <source>
        <dbReference type="SAM" id="Phobius"/>
    </source>
</evidence>
<dbReference type="RefSeq" id="WP_259857697.1">
    <property type="nucleotide sequence ID" value="NZ_BAAAST010000001.1"/>
</dbReference>
<evidence type="ECO:0000313" key="10">
    <source>
        <dbReference type="Proteomes" id="UP001059617"/>
    </source>
</evidence>
<evidence type="ECO:0000256" key="2">
    <source>
        <dbReference type="ARBA" id="ARBA00022448"/>
    </source>
</evidence>
<organism evidence="9 10">
    <name type="scientific">Dactylosporangium fulvum</name>
    <dbReference type="NCBI Taxonomy" id="53359"/>
    <lineage>
        <taxon>Bacteria</taxon>
        <taxon>Bacillati</taxon>
        <taxon>Actinomycetota</taxon>
        <taxon>Actinomycetes</taxon>
        <taxon>Micromonosporales</taxon>
        <taxon>Micromonosporaceae</taxon>
        <taxon>Dactylosporangium</taxon>
    </lineage>
</organism>
<keyword evidence="3" id="KW-1003">Cell membrane</keyword>
<feature type="transmembrane region" description="Helical" evidence="8">
    <location>
        <begin position="415"/>
        <end position="433"/>
    </location>
</feature>
<protein>
    <submittedName>
        <fullName evidence="9">MFS transporter</fullName>
    </submittedName>
</protein>
<feature type="transmembrane region" description="Helical" evidence="8">
    <location>
        <begin position="57"/>
        <end position="79"/>
    </location>
</feature>
<evidence type="ECO:0000256" key="6">
    <source>
        <dbReference type="ARBA" id="ARBA00023136"/>
    </source>
</evidence>
<comment type="subcellular location">
    <subcellularLocation>
        <location evidence="1">Cell membrane</location>
        <topology evidence="1">Multi-pass membrane protein</topology>
    </subcellularLocation>
</comment>
<sequence length="457" mass="46764">MIESTNRAASGGSTGRTAAPSSGEPEPPVPLAAPANGRRLWARAAGALPAGRVGRRLVLMALVDSTGTGVFLAVSAIFLSRSVGLPISTVTLGISLGGAIALLTAIPVGGVADRFGPKRVLVVVSVWRAVCYTLYAFVTGPASFIVVMCTLALVDRTAAPIVQALVGQVVAEEDRVRTMAVMRSLRNVGFTVGAMLGGVVLALDTRTAYSCALVLNGVSYAGVAIVAARLPWVAASAGSAIRRTVSFRVLRDRPYFALALLNALLTLHMPLLAIGMPLWIVTNSNAPKAVVAPLLALNTVLAVVLQVRASRGSEHPAGAAVHLRRAGISLAVCCGLLALLPRLSAAQAVGLLVLCILAHTAGELYQSSGGWGLSFQLAKEGQHGAYLSVFWLGVSLQQIGAPILMNVVIAGGPAAWVALGAVIAVTGLAVPAVTRWAVAARAREAAAHGRHAGAGDP</sequence>
<feature type="transmembrane region" description="Helical" evidence="8">
    <location>
        <begin position="386"/>
        <end position="409"/>
    </location>
</feature>
<feature type="region of interest" description="Disordered" evidence="7">
    <location>
        <begin position="1"/>
        <end position="32"/>
    </location>
</feature>
<dbReference type="PANTHER" id="PTHR23517:SF2">
    <property type="entry name" value="MULTIDRUG RESISTANCE PROTEIN MDTH"/>
    <property type="match status" value="1"/>
</dbReference>
<proteinExistence type="predicted"/>
<keyword evidence="2" id="KW-0813">Transport</keyword>
<dbReference type="Pfam" id="PF07690">
    <property type="entry name" value="MFS_1"/>
    <property type="match status" value="1"/>
</dbReference>
<feature type="transmembrane region" description="Helical" evidence="8">
    <location>
        <begin position="85"/>
        <end position="108"/>
    </location>
</feature>
<evidence type="ECO:0000313" key="9">
    <source>
        <dbReference type="EMBL" id="UWP79939.1"/>
    </source>
</evidence>
<dbReference type="PANTHER" id="PTHR23517">
    <property type="entry name" value="RESISTANCE PROTEIN MDTM, PUTATIVE-RELATED-RELATED"/>
    <property type="match status" value="1"/>
</dbReference>
<keyword evidence="4 8" id="KW-0812">Transmembrane</keyword>
<keyword evidence="6 8" id="KW-0472">Membrane</keyword>
<feature type="compositionally biased region" description="Low complexity" evidence="7">
    <location>
        <begin position="7"/>
        <end position="24"/>
    </location>
</feature>
<dbReference type="SUPFAM" id="SSF103473">
    <property type="entry name" value="MFS general substrate transporter"/>
    <property type="match status" value="1"/>
</dbReference>
<reference evidence="9" key="2">
    <citation type="submission" date="2022-09" db="EMBL/GenBank/DDBJ databases">
        <title>Biosynthetic gene clusters of Dactylosporangioum fulvum.</title>
        <authorList>
            <person name="Caradec T."/>
        </authorList>
    </citation>
    <scope>NUCLEOTIDE SEQUENCE</scope>
    <source>
        <strain evidence="9">NRRL B-16292</strain>
    </source>
</reference>
<dbReference type="InterPro" id="IPR050171">
    <property type="entry name" value="MFS_Transporters"/>
</dbReference>
<accession>A0ABY5VS72</accession>
<dbReference type="InterPro" id="IPR011701">
    <property type="entry name" value="MFS"/>
</dbReference>
<feature type="transmembrane region" description="Helical" evidence="8">
    <location>
        <begin position="286"/>
        <end position="307"/>
    </location>
</feature>
<keyword evidence="10" id="KW-1185">Reference proteome</keyword>
<gene>
    <name evidence="9" type="ORF">Dfulv_32880</name>
</gene>
<reference evidence="9" key="1">
    <citation type="submission" date="2021-04" db="EMBL/GenBank/DDBJ databases">
        <authorList>
            <person name="Hartkoorn R.C."/>
            <person name="Beaudoing E."/>
            <person name="Hot D."/>
        </authorList>
    </citation>
    <scope>NUCLEOTIDE SEQUENCE</scope>
    <source>
        <strain evidence="9">NRRL B-16292</strain>
    </source>
</reference>
<feature type="transmembrane region" description="Helical" evidence="8">
    <location>
        <begin position="255"/>
        <end position="280"/>
    </location>
</feature>